<gene>
    <name evidence="1" type="ORF">PILCRDRAFT_79751</name>
</gene>
<dbReference type="HOGENOM" id="CLU_2892139_0_0_1"/>
<dbReference type="AlphaFoldDB" id="A0A0C3ALF2"/>
<proteinExistence type="predicted"/>
<feature type="non-terminal residue" evidence="1">
    <location>
        <position position="1"/>
    </location>
</feature>
<reference evidence="1 2" key="1">
    <citation type="submission" date="2014-04" db="EMBL/GenBank/DDBJ databases">
        <authorList>
            <consortium name="DOE Joint Genome Institute"/>
            <person name="Kuo A."/>
            <person name="Tarkka M."/>
            <person name="Buscot F."/>
            <person name="Kohler A."/>
            <person name="Nagy L.G."/>
            <person name="Floudas D."/>
            <person name="Copeland A."/>
            <person name="Barry K.W."/>
            <person name="Cichocki N."/>
            <person name="Veneault-Fourrey C."/>
            <person name="LaButti K."/>
            <person name="Lindquist E.A."/>
            <person name="Lipzen A."/>
            <person name="Lundell T."/>
            <person name="Morin E."/>
            <person name="Murat C."/>
            <person name="Sun H."/>
            <person name="Tunlid A."/>
            <person name="Henrissat B."/>
            <person name="Grigoriev I.V."/>
            <person name="Hibbett D.S."/>
            <person name="Martin F."/>
            <person name="Nordberg H.P."/>
            <person name="Cantor M.N."/>
            <person name="Hua S.X."/>
        </authorList>
    </citation>
    <scope>NUCLEOTIDE SEQUENCE [LARGE SCALE GENOMIC DNA]</scope>
    <source>
        <strain evidence="1 2">F 1598</strain>
    </source>
</reference>
<evidence type="ECO:0000313" key="2">
    <source>
        <dbReference type="Proteomes" id="UP000054166"/>
    </source>
</evidence>
<sequence>QDRNLSDFEKALKDYKGELSSDQTICLHLAAPCDTLLEQDLLQVIEPYSVIAIEYVAQQVGQG</sequence>
<keyword evidence="2" id="KW-1185">Reference proteome</keyword>
<evidence type="ECO:0000313" key="1">
    <source>
        <dbReference type="EMBL" id="KIM74718.1"/>
    </source>
</evidence>
<dbReference type="Gene3D" id="1.25.40.570">
    <property type="match status" value="1"/>
</dbReference>
<protein>
    <submittedName>
        <fullName evidence="1">Uncharacterized protein</fullName>
    </submittedName>
</protein>
<dbReference type="STRING" id="765440.A0A0C3ALF2"/>
<dbReference type="InParanoid" id="A0A0C3ALF2"/>
<dbReference type="Proteomes" id="UP000054166">
    <property type="component" value="Unassembled WGS sequence"/>
</dbReference>
<organism evidence="1 2">
    <name type="scientific">Piloderma croceum (strain F 1598)</name>
    <dbReference type="NCBI Taxonomy" id="765440"/>
    <lineage>
        <taxon>Eukaryota</taxon>
        <taxon>Fungi</taxon>
        <taxon>Dikarya</taxon>
        <taxon>Basidiomycota</taxon>
        <taxon>Agaricomycotina</taxon>
        <taxon>Agaricomycetes</taxon>
        <taxon>Agaricomycetidae</taxon>
        <taxon>Atheliales</taxon>
        <taxon>Atheliaceae</taxon>
        <taxon>Piloderma</taxon>
    </lineage>
</organism>
<dbReference type="InterPro" id="IPR050871">
    <property type="entry name" value="26S_Proteasome/COP9_Components"/>
</dbReference>
<dbReference type="EMBL" id="KN833056">
    <property type="protein sequence ID" value="KIM74718.1"/>
    <property type="molecule type" value="Genomic_DNA"/>
</dbReference>
<dbReference type="OrthoDB" id="1418352at2759"/>
<accession>A0A0C3ALF2</accession>
<dbReference type="PANTHER" id="PTHR10678">
    <property type="entry name" value="26S PROTEASOME NON-ATPASE REGULATORY SUBUNIT 11/COP9 SIGNALOSOME COMPLEX SUBUNIT 2"/>
    <property type="match status" value="1"/>
</dbReference>
<name>A0A0C3ALF2_PILCF</name>
<reference evidence="2" key="2">
    <citation type="submission" date="2015-01" db="EMBL/GenBank/DDBJ databases">
        <title>Evolutionary Origins and Diversification of the Mycorrhizal Mutualists.</title>
        <authorList>
            <consortium name="DOE Joint Genome Institute"/>
            <consortium name="Mycorrhizal Genomics Consortium"/>
            <person name="Kohler A."/>
            <person name="Kuo A."/>
            <person name="Nagy L.G."/>
            <person name="Floudas D."/>
            <person name="Copeland A."/>
            <person name="Barry K.W."/>
            <person name="Cichocki N."/>
            <person name="Veneault-Fourrey C."/>
            <person name="LaButti K."/>
            <person name="Lindquist E.A."/>
            <person name="Lipzen A."/>
            <person name="Lundell T."/>
            <person name="Morin E."/>
            <person name="Murat C."/>
            <person name="Riley R."/>
            <person name="Ohm R."/>
            <person name="Sun H."/>
            <person name="Tunlid A."/>
            <person name="Henrissat B."/>
            <person name="Grigoriev I.V."/>
            <person name="Hibbett D.S."/>
            <person name="Martin F."/>
        </authorList>
    </citation>
    <scope>NUCLEOTIDE SEQUENCE [LARGE SCALE GENOMIC DNA]</scope>
    <source>
        <strain evidence="2">F 1598</strain>
    </source>
</reference>